<dbReference type="OrthoDB" id="9810361at2"/>
<reference evidence="1 2" key="1">
    <citation type="submission" date="2015-09" db="EMBL/GenBank/DDBJ databases">
        <authorList>
            <consortium name="Pathogen Informatics"/>
        </authorList>
    </citation>
    <scope>NUCLEOTIDE SEQUENCE [LARGE SCALE GENOMIC DNA]</scope>
    <source>
        <strain evidence="1 2">2789STDY5834875</strain>
    </source>
</reference>
<keyword evidence="1" id="KW-0808">Transferase</keyword>
<dbReference type="InterPro" id="IPR005358">
    <property type="entry name" value="Puta_zinc/iron-chelating_dom"/>
</dbReference>
<proteinExistence type="predicted"/>
<keyword evidence="1" id="KW-0969">Cilium</keyword>
<dbReference type="GO" id="GO:0008168">
    <property type="term" value="F:methyltransferase activity"/>
    <property type="evidence" value="ECO:0007669"/>
    <property type="project" value="UniProtKB-KW"/>
</dbReference>
<keyword evidence="1" id="KW-0282">Flagellum</keyword>
<organism evidence="1 2">
    <name type="scientific">Lachnospira eligens</name>
    <dbReference type="NCBI Taxonomy" id="39485"/>
    <lineage>
        <taxon>Bacteria</taxon>
        <taxon>Bacillati</taxon>
        <taxon>Bacillota</taxon>
        <taxon>Clostridia</taxon>
        <taxon>Lachnospirales</taxon>
        <taxon>Lachnospiraceae</taxon>
        <taxon>Lachnospira</taxon>
    </lineage>
</organism>
<evidence type="ECO:0000313" key="1">
    <source>
        <dbReference type="EMBL" id="CUQ74664.1"/>
    </source>
</evidence>
<dbReference type="PANTHER" id="PTHR35866:SF1">
    <property type="entry name" value="YKGJ FAMILY CYSTEINE CLUSTER PROTEIN"/>
    <property type="match status" value="1"/>
</dbReference>
<dbReference type="GO" id="GO:0032259">
    <property type="term" value="P:methylation"/>
    <property type="evidence" value="ECO:0007669"/>
    <property type="project" value="UniProtKB-KW"/>
</dbReference>
<protein>
    <submittedName>
        <fullName evidence="1">Flagellin N-methylase</fullName>
    </submittedName>
</protein>
<dbReference type="PANTHER" id="PTHR35866">
    <property type="entry name" value="PUTATIVE-RELATED"/>
    <property type="match status" value="1"/>
</dbReference>
<dbReference type="Proteomes" id="UP000095621">
    <property type="component" value="Unassembled WGS sequence"/>
</dbReference>
<evidence type="ECO:0000313" key="2">
    <source>
        <dbReference type="Proteomes" id="UP000095621"/>
    </source>
</evidence>
<name>A0A174YHS0_9FIRM</name>
<gene>
    <name evidence="1" type="ORF">ERS852490_00051</name>
</gene>
<keyword evidence="1" id="KW-0489">Methyltransferase</keyword>
<accession>A0A174YHS0</accession>
<dbReference type="RefSeq" id="WP_055213964.1">
    <property type="nucleotide sequence ID" value="NZ_CZBU01000001.1"/>
</dbReference>
<dbReference type="Pfam" id="PF03692">
    <property type="entry name" value="CxxCxxCC"/>
    <property type="match status" value="1"/>
</dbReference>
<dbReference type="EMBL" id="CZBU01000001">
    <property type="protein sequence ID" value="CUQ74664.1"/>
    <property type="molecule type" value="Genomic_DNA"/>
</dbReference>
<dbReference type="AlphaFoldDB" id="A0A174YHS0"/>
<keyword evidence="1" id="KW-0966">Cell projection</keyword>
<sequence>MLRNVSLEDISDGRLYTENDLVRVDTNSCKGCQTVCCQNMGSTIVIDPYDCYKLTTGLGKTFEQLTMNELELNVVDGIIMPNLKMQKSDGRCAFLREDNLCNIHTIRPGICRMFPLGRYWEDETHFKYIVQKGECNKDNLSKIKLKKWLGIEGLAEYDSYIVRWHEYVKQLQAALPGLSEDNVKILNTFNLRVFYMTTYAGCADDKAFYAEFDRRLAMVKEKLGLM</sequence>